<dbReference type="Proteomes" id="UP001221142">
    <property type="component" value="Unassembled WGS sequence"/>
</dbReference>
<feature type="region of interest" description="Disordered" evidence="1">
    <location>
        <begin position="1"/>
        <end position="27"/>
    </location>
</feature>
<dbReference type="EMBL" id="JARKIF010000063">
    <property type="protein sequence ID" value="KAJ7606090.1"/>
    <property type="molecule type" value="Genomic_DNA"/>
</dbReference>
<comment type="caution">
    <text evidence="2">The sequence shown here is derived from an EMBL/GenBank/DDBJ whole genome shotgun (WGS) entry which is preliminary data.</text>
</comment>
<sequence>MTSVLPATARSLEPAKPWSGLAGPSQAQAGCAAGFGLRLEISQAPHWQWKSEYRKKSPKPPAKPELGPSRPGYPAQAPAWEFQKPEPAQAKPKPAASSQAGAGKTLSMTSSLPP</sequence>
<organism evidence="2 3">
    <name type="scientific">Roridomyces roridus</name>
    <dbReference type="NCBI Taxonomy" id="1738132"/>
    <lineage>
        <taxon>Eukaryota</taxon>
        <taxon>Fungi</taxon>
        <taxon>Dikarya</taxon>
        <taxon>Basidiomycota</taxon>
        <taxon>Agaricomycotina</taxon>
        <taxon>Agaricomycetes</taxon>
        <taxon>Agaricomycetidae</taxon>
        <taxon>Agaricales</taxon>
        <taxon>Marasmiineae</taxon>
        <taxon>Mycenaceae</taxon>
        <taxon>Roridomyces</taxon>
    </lineage>
</organism>
<accession>A0AAD7F902</accession>
<evidence type="ECO:0000256" key="1">
    <source>
        <dbReference type="SAM" id="MobiDB-lite"/>
    </source>
</evidence>
<feature type="region of interest" description="Disordered" evidence="1">
    <location>
        <begin position="51"/>
        <end position="114"/>
    </location>
</feature>
<dbReference type="AlphaFoldDB" id="A0AAD7F902"/>
<protein>
    <submittedName>
        <fullName evidence="2">Uncharacterized protein</fullName>
    </submittedName>
</protein>
<evidence type="ECO:0000313" key="3">
    <source>
        <dbReference type="Proteomes" id="UP001221142"/>
    </source>
</evidence>
<keyword evidence="3" id="KW-1185">Reference proteome</keyword>
<gene>
    <name evidence="2" type="ORF">FB45DRAFT_878879</name>
</gene>
<reference evidence="2" key="1">
    <citation type="submission" date="2023-03" db="EMBL/GenBank/DDBJ databases">
        <title>Massive genome expansion in bonnet fungi (Mycena s.s.) driven by repeated elements and novel gene families across ecological guilds.</title>
        <authorList>
            <consortium name="Lawrence Berkeley National Laboratory"/>
            <person name="Harder C.B."/>
            <person name="Miyauchi S."/>
            <person name="Viragh M."/>
            <person name="Kuo A."/>
            <person name="Thoen E."/>
            <person name="Andreopoulos B."/>
            <person name="Lu D."/>
            <person name="Skrede I."/>
            <person name="Drula E."/>
            <person name="Henrissat B."/>
            <person name="Morin E."/>
            <person name="Kohler A."/>
            <person name="Barry K."/>
            <person name="LaButti K."/>
            <person name="Morin E."/>
            <person name="Salamov A."/>
            <person name="Lipzen A."/>
            <person name="Mereny Z."/>
            <person name="Hegedus B."/>
            <person name="Baldrian P."/>
            <person name="Stursova M."/>
            <person name="Weitz H."/>
            <person name="Taylor A."/>
            <person name="Grigoriev I.V."/>
            <person name="Nagy L.G."/>
            <person name="Martin F."/>
            <person name="Kauserud H."/>
        </authorList>
    </citation>
    <scope>NUCLEOTIDE SEQUENCE</scope>
    <source>
        <strain evidence="2">9284</strain>
    </source>
</reference>
<evidence type="ECO:0000313" key="2">
    <source>
        <dbReference type="EMBL" id="KAJ7606090.1"/>
    </source>
</evidence>
<proteinExistence type="predicted"/>
<feature type="compositionally biased region" description="Low complexity" evidence="1">
    <location>
        <begin position="85"/>
        <end position="104"/>
    </location>
</feature>
<name>A0AAD7F902_9AGAR</name>